<feature type="transmembrane region" description="Helical" evidence="7">
    <location>
        <begin position="20"/>
        <end position="42"/>
    </location>
</feature>
<name>A0A7N0VMT3_KALFE</name>
<keyword evidence="5" id="KW-0333">Golgi apparatus</keyword>
<keyword evidence="7" id="KW-0472">Membrane</keyword>
<evidence type="ECO:0000256" key="5">
    <source>
        <dbReference type="ARBA" id="ARBA00023034"/>
    </source>
</evidence>
<dbReference type="EnsemblPlants" id="Kaladp1207s0002.1.v1.1">
    <property type="protein sequence ID" value="Kaladp1207s0002.1.v1.1"/>
    <property type="gene ID" value="Kaladp1207s0002.v1.1"/>
</dbReference>
<dbReference type="InterPro" id="IPR040911">
    <property type="entry name" value="Exostosin_GT47"/>
</dbReference>
<evidence type="ECO:0000313" key="10">
    <source>
        <dbReference type="Proteomes" id="UP000594263"/>
    </source>
</evidence>
<dbReference type="Gramene" id="Kaladp1207s0002.1.v1.1">
    <property type="protein sequence ID" value="Kaladp1207s0002.1.v1.1"/>
    <property type="gene ID" value="Kaladp1207s0002.v1.1"/>
</dbReference>
<evidence type="ECO:0000259" key="8">
    <source>
        <dbReference type="Pfam" id="PF03016"/>
    </source>
</evidence>
<dbReference type="Proteomes" id="UP000594263">
    <property type="component" value="Unplaced"/>
</dbReference>
<dbReference type="Pfam" id="PF03016">
    <property type="entry name" value="Exostosin_GT47"/>
    <property type="match status" value="1"/>
</dbReference>
<evidence type="ECO:0000256" key="1">
    <source>
        <dbReference type="ARBA" id="ARBA00004323"/>
    </source>
</evidence>
<evidence type="ECO:0000313" key="9">
    <source>
        <dbReference type="EnsemblPlants" id="Kaladp1207s0002.1.v1.1"/>
    </source>
</evidence>
<reference evidence="9" key="1">
    <citation type="submission" date="2021-01" db="UniProtKB">
        <authorList>
            <consortium name="EnsemblPlants"/>
        </authorList>
    </citation>
    <scope>IDENTIFICATION</scope>
</reference>
<protein>
    <recommendedName>
        <fullName evidence="8">Exostosin GT47 domain-containing protein</fullName>
    </recommendedName>
</protein>
<dbReference type="GO" id="GO:0016757">
    <property type="term" value="F:glycosyltransferase activity"/>
    <property type="evidence" value="ECO:0007669"/>
    <property type="project" value="UniProtKB-KW"/>
</dbReference>
<evidence type="ECO:0000256" key="3">
    <source>
        <dbReference type="ARBA" id="ARBA00022676"/>
    </source>
</evidence>
<evidence type="ECO:0000256" key="4">
    <source>
        <dbReference type="ARBA" id="ARBA00022968"/>
    </source>
</evidence>
<evidence type="ECO:0000256" key="7">
    <source>
        <dbReference type="SAM" id="Phobius"/>
    </source>
</evidence>
<proteinExistence type="inferred from homology"/>
<keyword evidence="4" id="KW-0735">Signal-anchor</keyword>
<keyword evidence="10" id="KW-1185">Reference proteome</keyword>
<comment type="similarity">
    <text evidence="2">Belongs to the glycosyltransferase 47 family.</text>
</comment>
<feature type="domain" description="Exostosin GT47" evidence="8">
    <location>
        <begin position="139"/>
        <end position="416"/>
    </location>
</feature>
<keyword evidence="7" id="KW-1133">Transmembrane helix</keyword>
<keyword evidence="3" id="KW-0808">Transferase</keyword>
<accession>A0A7N0VMT3</accession>
<feature type="region of interest" description="Disordered" evidence="6">
    <location>
        <begin position="60"/>
        <end position="81"/>
    </location>
</feature>
<evidence type="ECO:0000256" key="2">
    <source>
        <dbReference type="ARBA" id="ARBA00010271"/>
    </source>
</evidence>
<evidence type="ECO:0000256" key="6">
    <source>
        <dbReference type="SAM" id="MobiDB-lite"/>
    </source>
</evidence>
<dbReference type="OMA" id="IWPRQGN"/>
<keyword evidence="3" id="KW-0328">Glycosyltransferase</keyword>
<organism evidence="9 10">
    <name type="scientific">Kalanchoe fedtschenkoi</name>
    <name type="common">Lavender scallops</name>
    <name type="synonym">South American air plant</name>
    <dbReference type="NCBI Taxonomy" id="63787"/>
    <lineage>
        <taxon>Eukaryota</taxon>
        <taxon>Viridiplantae</taxon>
        <taxon>Streptophyta</taxon>
        <taxon>Embryophyta</taxon>
        <taxon>Tracheophyta</taxon>
        <taxon>Spermatophyta</taxon>
        <taxon>Magnoliopsida</taxon>
        <taxon>eudicotyledons</taxon>
        <taxon>Gunneridae</taxon>
        <taxon>Pentapetalae</taxon>
        <taxon>Saxifragales</taxon>
        <taxon>Crassulaceae</taxon>
        <taxon>Kalanchoe</taxon>
    </lineage>
</organism>
<dbReference type="GO" id="GO:0000139">
    <property type="term" value="C:Golgi membrane"/>
    <property type="evidence" value="ECO:0007669"/>
    <property type="project" value="UniProtKB-SubCell"/>
</dbReference>
<dbReference type="InterPro" id="IPR004263">
    <property type="entry name" value="Exostosin"/>
</dbReference>
<dbReference type="PANTHER" id="PTHR11062:SF95">
    <property type="entry name" value="EXOSTOSIN GT47 DOMAIN-CONTAINING PROTEIN"/>
    <property type="match status" value="1"/>
</dbReference>
<dbReference type="PANTHER" id="PTHR11062">
    <property type="entry name" value="EXOSTOSIN HEPARAN SULFATE GLYCOSYLTRANSFERASE -RELATED"/>
    <property type="match status" value="1"/>
</dbReference>
<sequence length="474" mass="54247">MARPVIALYQFSRRRFSDSLRIFFFFPTALALFSSLTIFFYISSTSSLFARPHHLRLQPPPPPPPFSFRGSRNVSRRPPVSPKKADVLQVARSSSADCGGNGGRGRSTQILQLQPNGNFVNNEVFHDRDIFLEDYKAMKRGFKIYVYPHRRDHPFANALLPVTFEPGGNYASESYFKKVLMKSHFTTKDPYKADLFFLPFSIARLRHDDRVGVGGIQDFIRDYIFNISQKYPYWNRTGGADHFYAACHSIGRSAMEKADAVRFNAIQVVCSASYFLSGYIPHKDACLPQIWPRQENPSNLDSSKRTKLAFFAGSINSPVRERLLQVWANDSEIVVHFGRLNTSYADELLNSKFCLHVKGFEVNTARIADSIYYGCVPLIIANHYDLPFADILNWKSFSVVVATLDIPLLKSILKSISSQEYKTLRENVLKIRKHFRWNTPPVDYDAFYMVMYELWLRRSSIPPLLLGTSSAHSQ</sequence>
<dbReference type="AlphaFoldDB" id="A0A7N0VMT3"/>
<keyword evidence="7" id="KW-0812">Transmembrane</keyword>
<comment type="subcellular location">
    <subcellularLocation>
        <location evidence="1">Golgi apparatus membrane</location>
        <topology evidence="1">Single-pass type II membrane protein</topology>
    </subcellularLocation>
</comment>